<sequence length="217" mass="25527">MNKDKKINERFQRLSLVGNILRDQSLRRRYDYFYTKGFPKWKGTGYYYTKYRPGFILTIFIVFCLISFLHYFALKINRKQAYKRIENLKDEIKLQAWNSKIAPADGSDRKITNQENDQVFLVKNNGSVYLVTDDGDHLIDPNEININPGFKETLLFKLPVKLYNLTIGKLAGEIDTTIHYEKPVEEIEVTHQQPKKKKSRGKKVELPNGKVIYSRKK</sequence>
<dbReference type="OrthoDB" id="413400at2759"/>
<dbReference type="InterPro" id="IPR052606">
    <property type="entry name" value="DnaJ_domain_protein"/>
</dbReference>
<evidence type="ECO:0000256" key="4">
    <source>
        <dbReference type="ARBA" id="ARBA00023136"/>
    </source>
</evidence>
<evidence type="ECO:0000256" key="5">
    <source>
        <dbReference type="ARBA" id="ARBA00037847"/>
    </source>
</evidence>
<feature type="transmembrane region" description="Helical" evidence="6">
    <location>
        <begin position="55"/>
        <end position="74"/>
    </location>
</feature>
<evidence type="ECO:0000256" key="2">
    <source>
        <dbReference type="ARBA" id="ARBA00022729"/>
    </source>
</evidence>
<accession>A0A9W4XBB1</accession>
<organism evidence="7 8">
    <name type="scientific">Candida verbasci</name>
    <dbReference type="NCBI Taxonomy" id="1227364"/>
    <lineage>
        <taxon>Eukaryota</taxon>
        <taxon>Fungi</taxon>
        <taxon>Dikarya</taxon>
        <taxon>Ascomycota</taxon>
        <taxon>Saccharomycotina</taxon>
        <taxon>Pichiomycetes</taxon>
        <taxon>Debaryomycetaceae</taxon>
        <taxon>Candida/Lodderomyces clade</taxon>
        <taxon>Candida</taxon>
    </lineage>
</organism>
<dbReference type="SUPFAM" id="SSF46565">
    <property type="entry name" value="Chaperone J-domain"/>
    <property type="match status" value="1"/>
</dbReference>
<dbReference type="PANTHER" id="PTHR44653:SF2">
    <property type="entry name" value="DNAJ HOMOLOG SUBFAMILY C MEMBER 1"/>
    <property type="match status" value="1"/>
</dbReference>
<dbReference type="AlphaFoldDB" id="A0A9W4XBB1"/>
<evidence type="ECO:0000313" key="8">
    <source>
        <dbReference type="Proteomes" id="UP001152885"/>
    </source>
</evidence>
<evidence type="ECO:0000256" key="1">
    <source>
        <dbReference type="ARBA" id="ARBA00022692"/>
    </source>
</evidence>
<keyword evidence="8" id="KW-1185">Reference proteome</keyword>
<name>A0A9W4XBB1_9ASCO</name>
<keyword evidence="4 6" id="KW-0472">Membrane</keyword>
<dbReference type="Proteomes" id="UP001152885">
    <property type="component" value="Unassembled WGS sequence"/>
</dbReference>
<gene>
    <name evidence="7" type="ORF">CANVERA_P0412</name>
</gene>
<proteinExistence type="predicted"/>
<dbReference type="InterPro" id="IPR036869">
    <property type="entry name" value="J_dom_sf"/>
</dbReference>
<reference evidence="7" key="1">
    <citation type="submission" date="2022-12" db="EMBL/GenBank/DDBJ databases">
        <authorList>
            <person name="Brejova B."/>
        </authorList>
    </citation>
    <scope>NUCLEOTIDE SEQUENCE</scope>
</reference>
<keyword evidence="1 6" id="KW-0812">Transmembrane</keyword>
<protein>
    <submittedName>
        <fullName evidence="7">Uncharacterized protein</fullName>
    </submittedName>
</protein>
<evidence type="ECO:0000256" key="3">
    <source>
        <dbReference type="ARBA" id="ARBA00022989"/>
    </source>
</evidence>
<comment type="caution">
    <text evidence="7">The sequence shown here is derived from an EMBL/GenBank/DDBJ whole genome shotgun (WGS) entry which is preliminary data.</text>
</comment>
<dbReference type="GO" id="GO:0012505">
    <property type="term" value="C:endomembrane system"/>
    <property type="evidence" value="ECO:0007669"/>
    <property type="project" value="UniProtKB-SubCell"/>
</dbReference>
<keyword evidence="3 6" id="KW-1133">Transmembrane helix</keyword>
<dbReference type="PANTHER" id="PTHR44653">
    <property type="entry name" value="DNAJ HOMOLOG SUBFAMILY C MEMBER 1"/>
    <property type="match status" value="1"/>
</dbReference>
<evidence type="ECO:0000256" key="6">
    <source>
        <dbReference type="SAM" id="Phobius"/>
    </source>
</evidence>
<evidence type="ECO:0000313" key="7">
    <source>
        <dbReference type="EMBL" id="CAI5755896.1"/>
    </source>
</evidence>
<dbReference type="EMBL" id="CANTUO010000001">
    <property type="protein sequence ID" value="CAI5755896.1"/>
    <property type="molecule type" value="Genomic_DNA"/>
</dbReference>
<keyword evidence="2" id="KW-0732">Signal</keyword>
<comment type="subcellular location">
    <subcellularLocation>
        <location evidence="5">Endomembrane system</location>
        <topology evidence="5">Single-pass membrane protein</topology>
    </subcellularLocation>
</comment>